<dbReference type="EC" id="2.7.7.49" evidence="3"/>
<dbReference type="CDD" id="cd00085">
    <property type="entry name" value="HNHc"/>
    <property type="match status" value="1"/>
</dbReference>
<dbReference type="RefSeq" id="WP_201655803.1">
    <property type="nucleotide sequence ID" value="NZ_CAJHCS010000023.1"/>
</dbReference>
<protein>
    <submittedName>
        <fullName evidence="3">Group II intron reverse transcriptase/maturase</fullName>
        <ecNumber evidence="3">2.7.7.49</ecNumber>
    </submittedName>
</protein>
<name>A0ABU9QGH7_9BURK</name>
<keyword evidence="3" id="KW-0548">Nucleotidyltransferase</keyword>
<sequence length="574" mass="66011">MEESIRKDGSALSRAPDDWHAVDWRRVVRNVRGMQIRIAKATRERDWRRVKALQRMLTRTLSAKLYAVRRVTENTGARTAGVDRELWATPESRLAAVGRLKRRGYRPLPLRRVYIPKANGKRRPLGIPTMRDRAMQALHLLALEPVAESTSDLNSYGFRQNRSTADAMSQIFVTMSKRVSAQWVLEADIKGCFDHISHNWLENNVPMDRVILRQWLKSGLVYQGRYEATDAGTPQGGIISPTLANMALNGLERELAQHLGAKLGIVKASKLKINVVRYADDFVITGDSKETLDCEVRPWVEAFLAVRGLQLSEEKTRVTHIDDGFDFLGWNFRKYSGKLLIKPAKKNVQTFYRKVAETISGNKAVTQTDLIRLLNPMLRGWAQYHQPVVAKQAYSRMEHLLFGRLWRWSKRRHPNKGSDWVRKKYFHSVGDRRWVFAAPMERDDGSKGLLELYQISGTAIERHRKVKGDYNPFDPTMEQYGEELRQKRMERSRSYLKEWFSLYSSQSGICAHCGGALTDETSWHDHHLVYRMHGGSNALSNRVLLHPDCHRQVHARNIAVTKPVRPSGRALKKL</sequence>
<dbReference type="SUPFAM" id="SSF56672">
    <property type="entry name" value="DNA/RNA polymerases"/>
    <property type="match status" value="1"/>
</dbReference>
<evidence type="ECO:0000256" key="1">
    <source>
        <dbReference type="ARBA" id="ARBA00034120"/>
    </source>
</evidence>
<feature type="domain" description="Reverse transcriptase" evidence="2">
    <location>
        <begin position="96"/>
        <end position="332"/>
    </location>
</feature>
<dbReference type="InterPro" id="IPR002711">
    <property type="entry name" value="HNH"/>
</dbReference>
<dbReference type="InterPro" id="IPR043502">
    <property type="entry name" value="DNA/RNA_pol_sf"/>
</dbReference>
<evidence type="ECO:0000259" key="2">
    <source>
        <dbReference type="PROSITE" id="PS50878"/>
    </source>
</evidence>
<keyword evidence="4" id="KW-1185">Reference proteome</keyword>
<dbReference type="Pfam" id="PF08388">
    <property type="entry name" value="GIIM"/>
    <property type="match status" value="1"/>
</dbReference>
<evidence type="ECO:0000313" key="4">
    <source>
        <dbReference type="Proteomes" id="UP001494588"/>
    </source>
</evidence>
<organism evidence="3 4">
    <name type="scientific">Paraburkholderia sabiae</name>
    <dbReference type="NCBI Taxonomy" id="273251"/>
    <lineage>
        <taxon>Bacteria</taxon>
        <taxon>Pseudomonadati</taxon>
        <taxon>Pseudomonadota</taxon>
        <taxon>Betaproteobacteria</taxon>
        <taxon>Burkholderiales</taxon>
        <taxon>Burkholderiaceae</taxon>
        <taxon>Paraburkholderia</taxon>
    </lineage>
</organism>
<reference evidence="3 4" key="1">
    <citation type="submission" date="2024-01" db="EMBL/GenBank/DDBJ databases">
        <title>The diversity of rhizobia nodulating Mimosa spp. in eleven states of Brazil covering several biomes is determined by host plant, location, and edaphic factors.</title>
        <authorList>
            <person name="Rouws L."/>
            <person name="Barauna A."/>
            <person name="Beukes C."/>
            <person name="De Faria S.M."/>
            <person name="Gross E."/>
            <person name="Dos Reis Junior F.B."/>
            <person name="Simon M."/>
            <person name="Maluk M."/>
            <person name="Odee D.W."/>
            <person name="Kenicer G."/>
            <person name="Young J.P.W."/>
            <person name="Reis V.M."/>
            <person name="Zilli J."/>
            <person name="James E.K."/>
        </authorList>
    </citation>
    <scope>NUCLEOTIDE SEQUENCE [LARGE SCALE GENOMIC DNA]</scope>
    <source>
        <strain evidence="3 4">JPY77</strain>
    </source>
</reference>
<dbReference type="GO" id="GO:0003964">
    <property type="term" value="F:RNA-directed DNA polymerase activity"/>
    <property type="evidence" value="ECO:0007669"/>
    <property type="project" value="UniProtKB-KW"/>
</dbReference>
<keyword evidence="3" id="KW-0695">RNA-directed DNA polymerase</keyword>
<gene>
    <name evidence="3" type="primary">ltrA</name>
    <name evidence="3" type="ORF">V4C55_20955</name>
</gene>
<keyword evidence="3" id="KW-0808">Transferase</keyword>
<dbReference type="Pfam" id="PF00078">
    <property type="entry name" value="RVT_1"/>
    <property type="match status" value="1"/>
</dbReference>
<dbReference type="InterPro" id="IPR044925">
    <property type="entry name" value="His-Me_finger_sf"/>
</dbReference>
<dbReference type="NCBIfam" id="TIGR04416">
    <property type="entry name" value="group_II_RT_mat"/>
    <property type="match status" value="1"/>
</dbReference>
<proteinExistence type="inferred from homology"/>
<evidence type="ECO:0000313" key="3">
    <source>
        <dbReference type="EMBL" id="MEM5288205.1"/>
    </source>
</evidence>
<accession>A0ABU9QGH7</accession>
<dbReference type="InterPro" id="IPR003615">
    <property type="entry name" value="HNH_nuc"/>
</dbReference>
<dbReference type="SUPFAM" id="SSF54060">
    <property type="entry name" value="His-Me finger endonucleases"/>
    <property type="match status" value="1"/>
</dbReference>
<dbReference type="InterPro" id="IPR030931">
    <property type="entry name" value="Group_II_RT_mat"/>
</dbReference>
<dbReference type="Gene3D" id="1.10.30.50">
    <property type="match status" value="1"/>
</dbReference>
<dbReference type="InterPro" id="IPR000477">
    <property type="entry name" value="RT_dom"/>
</dbReference>
<dbReference type="CDD" id="cd01651">
    <property type="entry name" value="RT_G2_intron"/>
    <property type="match status" value="1"/>
</dbReference>
<dbReference type="Pfam" id="PF01844">
    <property type="entry name" value="HNH"/>
    <property type="match status" value="1"/>
</dbReference>
<dbReference type="PANTHER" id="PTHR34047:SF8">
    <property type="entry name" value="PROTEIN YKFC"/>
    <property type="match status" value="1"/>
</dbReference>
<comment type="similarity">
    <text evidence="1">Belongs to the bacterial reverse transcriptase family.</text>
</comment>
<dbReference type="InterPro" id="IPR013597">
    <property type="entry name" value="Mat_intron_G2"/>
</dbReference>
<dbReference type="PANTHER" id="PTHR34047">
    <property type="entry name" value="NUCLEAR INTRON MATURASE 1, MITOCHONDRIAL-RELATED"/>
    <property type="match status" value="1"/>
</dbReference>
<dbReference type="InterPro" id="IPR025960">
    <property type="entry name" value="RVT_N"/>
</dbReference>
<dbReference type="PROSITE" id="PS50878">
    <property type="entry name" value="RT_POL"/>
    <property type="match status" value="1"/>
</dbReference>
<dbReference type="EMBL" id="JAZHGC010000017">
    <property type="protein sequence ID" value="MEM5288205.1"/>
    <property type="molecule type" value="Genomic_DNA"/>
</dbReference>
<dbReference type="Proteomes" id="UP001494588">
    <property type="component" value="Unassembled WGS sequence"/>
</dbReference>
<comment type="caution">
    <text evidence="3">The sequence shown here is derived from an EMBL/GenBank/DDBJ whole genome shotgun (WGS) entry which is preliminary data.</text>
</comment>
<dbReference type="SMART" id="SM00507">
    <property type="entry name" value="HNHc"/>
    <property type="match status" value="1"/>
</dbReference>
<dbReference type="Pfam" id="PF13655">
    <property type="entry name" value="RVT_N"/>
    <property type="match status" value="1"/>
</dbReference>
<dbReference type="InterPro" id="IPR051083">
    <property type="entry name" value="GrpII_Intron_Splice-Mob/Def"/>
</dbReference>